<comment type="caution">
    <text evidence="3">The sequence shown here is derived from an EMBL/GenBank/DDBJ whole genome shotgun (WGS) entry which is preliminary data.</text>
</comment>
<dbReference type="PANTHER" id="PTHR11487">
    <property type="entry name" value="THIOESTERASE"/>
    <property type="match status" value="1"/>
</dbReference>
<reference evidence="3" key="1">
    <citation type="submission" date="2020-08" db="EMBL/GenBank/DDBJ databases">
        <title>Genome public.</title>
        <authorList>
            <person name="Liu C."/>
            <person name="Sun Q."/>
        </authorList>
    </citation>
    <scope>NUCLEOTIDE SEQUENCE</scope>
    <source>
        <strain evidence="3">NSJ-32</strain>
    </source>
</reference>
<dbReference type="Pfam" id="PF00975">
    <property type="entry name" value="Thioesterase"/>
    <property type="match status" value="1"/>
</dbReference>
<dbReference type="SUPFAM" id="SSF53474">
    <property type="entry name" value="alpha/beta-Hydrolases"/>
    <property type="match status" value="1"/>
</dbReference>
<protein>
    <submittedName>
        <fullName evidence="3">Thioesterase</fullName>
    </submittedName>
</protein>
<dbReference type="GO" id="GO:0008610">
    <property type="term" value="P:lipid biosynthetic process"/>
    <property type="evidence" value="ECO:0007669"/>
    <property type="project" value="TreeGrafter"/>
</dbReference>
<evidence type="ECO:0000256" key="1">
    <source>
        <dbReference type="ARBA" id="ARBA00007169"/>
    </source>
</evidence>
<keyword evidence="4" id="KW-1185">Reference proteome</keyword>
<dbReference type="Gene3D" id="3.40.50.1820">
    <property type="entry name" value="alpha/beta hydrolase"/>
    <property type="match status" value="1"/>
</dbReference>
<evidence type="ECO:0000259" key="2">
    <source>
        <dbReference type="Pfam" id="PF00975"/>
    </source>
</evidence>
<dbReference type="AlphaFoldDB" id="A0A926DSH1"/>
<evidence type="ECO:0000313" key="4">
    <source>
        <dbReference type="Proteomes" id="UP000657006"/>
    </source>
</evidence>
<sequence length="254" mass="28894">MKIINSCFPFRIPGTHEPLLFCFHHAGGNAGQLRSWSGVQNEIAVVPVEYAGHGCRMRERFNQTIQEIAQEIAQAISRECQFRKVYIYGHSLGSLIAFEAVKCLERSGISVGGLAVAGRGAPFEQDLSRFRSWMGRDALLTEMRRLGGMDPQLLENKEFMDYFAPIILKDYALHEAYCYDNSPIRAPIIAHCAEMDVDTSPQQMKEWKRVTKGLFNFRMFQGGHFFVLESETYLSALLQDIKKIDARGRKLYVS</sequence>
<dbReference type="InterPro" id="IPR012223">
    <property type="entry name" value="TEII"/>
</dbReference>
<comment type="similarity">
    <text evidence="1">Belongs to the thioesterase family.</text>
</comment>
<dbReference type="RefSeq" id="WP_177717031.1">
    <property type="nucleotide sequence ID" value="NZ_JACRSQ010000022.1"/>
</dbReference>
<dbReference type="PANTHER" id="PTHR11487:SF0">
    <property type="entry name" value="S-ACYL FATTY ACID SYNTHASE THIOESTERASE, MEDIUM CHAIN"/>
    <property type="match status" value="1"/>
</dbReference>
<dbReference type="InterPro" id="IPR029058">
    <property type="entry name" value="AB_hydrolase_fold"/>
</dbReference>
<organism evidence="3 4">
    <name type="scientific">Bianquea renquensis</name>
    <dbReference type="NCBI Taxonomy" id="2763661"/>
    <lineage>
        <taxon>Bacteria</taxon>
        <taxon>Bacillati</taxon>
        <taxon>Bacillota</taxon>
        <taxon>Clostridia</taxon>
        <taxon>Eubacteriales</taxon>
        <taxon>Bianqueaceae</taxon>
        <taxon>Bianquea</taxon>
    </lineage>
</organism>
<evidence type="ECO:0000313" key="3">
    <source>
        <dbReference type="EMBL" id="MBC8544450.1"/>
    </source>
</evidence>
<dbReference type="Proteomes" id="UP000657006">
    <property type="component" value="Unassembled WGS sequence"/>
</dbReference>
<proteinExistence type="inferred from homology"/>
<name>A0A926DSH1_9FIRM</name>
<feature type="domain" description="Thioesterase" evidence="2">
    <location>
        <begin position="20"/>
        <end position="243"/>
    </location>
</feature>
<dbReference type="EMBL" id="JACRSQ010000022">
    <property type="protein sequence ID" value="MBC8544450.1"/>
    <property type="molecule type" value="Genomic_DNA"/>
</dbReference>
<gene>
    <name evidence="3" type="ORF">H8730_12960</name>
</gene>
<accession>A0A926DSH1</accession>
<dbReference type="InterPro" id="IPR001031">
    <property type="entry name" value="Thioesterase"/>
</dbReference>